<feature type="signal peptide" evidence="1">
    <location>
        <begin position="1"/>
        <end position="28"/>
    </location>
</feature>
<organism evidence="2 3">
    <name type="scientific">Methylobacterium persicinum</name>
    <dbReference type="NCBI Taxonomy" id="374426"/>
    <lineage>
        <taxon>Bacteria</taxon>
        <taxon>Pseudomonadati</taxon>
        <taxon>Pseudomonadota</taxon>
        <taxon>Alphaproteobacteria</taxon>
        <taxon>Hyphomicrobiales</taxon>
        <taxon>Methylobacteriaceae</taxon>
        <taxon>Methylobacterium</taxon>
    </lineage>
</organism>
<evidence type="ECO:0008006" key="4">
    <source>
        <dbReference type="Google" id="ProtNLM"/>
    </source>
</evidence>
<comment type="caution">
    <text evidence="2">The sequence shown here is derived from an EMBL/GenBank/DDBJ whole genome shotgun (WGS) entry which is preliminary data.</text>
</comment>
<keyword evidence="3" id="KW-1185">Reference proteome</keyword>
<gene>
    <name evidence="2" type="ORF">QO016_004550</name>
</gene>
<protein>
    <recommendedName>
        <fullName evidence="4">Curlin associated repeat-containing protein</fullName>
    </recommendedName>
</protein>
<evidence type="ECO:0000313" key="3">
    <source>
        <dbReference type="Proteomes" id="UP001236369"/>
    </source>
</evidence>
<dbReference type="EMBL" id="JAUSVV010000019">
    <property type="protein sequence ID" value="MDQ0445024.1"/>
    <property type="molecule type" value="Genomic_DNA"/>
</dbReference>
<proteinExistence type="predicted"/>
<accession>A0ABU0HRR9</accession>
<reference evidence="2 3" key="1">
    <citation type="submission" date="2023-07" db="EMBL/GenBank/DDBJ databases">
        <title>Genomic Encyclopedia of Type Strains, Phase IV (KMG-IV): sequencing the most valuable type-strain genomes for metagenomic binning, comparative biology and taxonomic classification.</title>
        <authorList>
            <person name="Goeker M."/>
        </authorList>
    </citation>
    <scope>NUCLEOTIDE SEQUENCE [LARGE SCALE GENOMIC DNA]</scope>
    <source>
        <strain evidence="2 3">DSM 19562</strain>
    </source>
</reference>
<dbReference type="Proteomes" id="UP001236369">
    <property type="component" value="Unassembled WGS sequence"/>
</dbReference>
<evidence type="ECO:0000313" key="2">
    <source>
        <dbReference type="EMBL" id="MDQ0445024.1"/>
    </source>
</evidence>
<dbReference type="RefSeq" id="WP_238248307.1">
    <property type="nucleotide sequence ID" value="NZ_BPQX01000017.1"/>
</dbReference>
<name>A0ABU0HRR9_9HYPH</name>
<sequence length="179" mass="18172">MRDFRKATLQGRAALALVSLFGAGPAAAQTVLTPEAQMAAPAQEYAVIGRETIPIPLLSIGGNQASVTQTGQSNALNLEQQGRSVAMTQQLGSSNTASATLRGDQNALSLIQTGTGNTSSITTIGSNTVGVQQIGDNNRSDIKLFGQGATVTSQQIGSGMSNAITQGGVGKAVSVVQSR</sequence>
<keyword evidence="1" id="KW-0732">Signal</keyword>
<evidence type="ECO:0000256" key="1">
    <source>
        <dbReference type="SAM" id="SignalP"/>
    </source>
</evidence>
<feature type="chain" id="PRO_5047414381" description="Curlin associated repeat-containing protein" evidence="1">
    <location>
        <begin position="29"/>
        <end position="179"/>
    </location>
</feature>